<evidence type="ECO:0000256" key="1">
    <source>
        <dbReference type="SAM" id="SignalP"/>
    </source>
</evidence>
<dbReference type="InterPro" id="IPR036709">
    <property type="entry name" value="Autotransporte_beta_dom_sf"/>
</dbReference>
<evidence type="ECO:0000259" key="2">
    <source>
        <dbReference type="PROSITE" id="PS51208"/>
    </source>
</evidence>
<dbReference type="Gene3D" id="2.40.128.130">
    <property type="entry name" value="Autotransporter beta-domain"/>
    <property type="match status" value="1"/>
</dbReference>
<evidence type="ECO:0000313" key="3">
    <source>
        <dbReference type="EMBL" id="SUC34091.1"/>
    </source>
</evidence>
<keyword evidence="1" id="KW-0732">Signal</keyword>
<reference evidence="3 4" key="1">
    <citation type="submission" date="2018-06" db="EMBL/GenBank/DDBJ databases">
        <authorList>
            <consortium name="Pathogen Informatics"/>
            <person name="Doyle S."/>
        </authorList>
    </citation>
    <scope>NUCLEOTIDE SEQUENCE [LARGE SCALE GENOMIC DNA]</scope>
    <source>
        <strain evidence="3 4">NCTC12026</strain>
    </source>
</reference>
<proteinExistence type="predicted"/>
<name>A0A379FZK6_9GAMM</name>
<feature type="chain" id="PRO_5016632052" evidence="1">
    <location>
        <begin position="24"/>
        <end position="679"/>
    </location>
</feature>
<gene>
    <name evidence="3" type="ORF">NCTC12026_00420</name>
</gene>
<dbReference type="Proteomes" id="UP000255129">
    <property type="component" value="Unassembled WGS sequence"/>
</dbReference>
<protein>
    <submittedName>
        <fullName evidence="3">Probable extracellular repeat, HAF family</fullName>
    </submittedName>
</protein>
<accession>A0A379FZK6</accession>
<evidence type="ECO:0000313" key="4">
    <source>
        <dbReference type="Proteomes" id="UP000255129"/>
    </source>
</evidence>
<dbReference type="NCBIfam" id="TIGR02913">
    <property type="entry name" value="HAF_rpt"/>
    <property type="match status" value="6"/>
</dbReference>
<dbReference type="InterPro" id="IPR005546">
    <property type="entry name" value="Autotransporte_beta"/>
</dbReference>
<sequence>MSTLRKSHIALALSLALSGYANATQAPIIDIVDLGGLQTGSIYTSVTYGISTDGKTIVGQANNENGNQHAFIWRDGKGMVSLGTLAADDEGFSSAHSVSADGKVVVGHATADFSHQQAFIWREGKGMLGLGTLMANNSGTSSAIGVSADGTTVVGNSSINDNRQVNAFIWRENTGMTGLGTLVTGDQGYSSAKAVSADGTVVVGVSDTDNGKQNAFIWREDKGMTSLGTLEDNNQGFSSAHAVSADGKVIVGQANTNHGKQNAFIWRDGEGMTGLGTLASNNSGDSYAKGVSADGKVVVGSASTDSGKHNAFIWREEDNAMTGLGTLTSNNSGSSYAHGVSADGTVVVGSSMTDSGREHATVWKIKDPSSITIVDATNSSKAMSDTGRRGFKVLDLYQSSLNSLSQSRCQLGESDYCVGIFTQYDSVSSNHRTAAGLFGALRLPAENWIVGGAMNFATGTDLIDNYDTRGSNQPGVGMFIRYQQNRDNTGFNAELSGAFLQQGLTITRDQLANTEAGQGDSRVKGYQANLSARYGFDVTPNTLVSPEVTLTHHKVTRDGYTETRHAEFAGSYEKMGNTRTDLQVGINAVHQLNNTIQLDGNIGANVKLHSERDAFVGYIPYIGAYAYDAGDERTARPFVSAGINVNVTKNSTVRANIGWQQTDYQHDAANVGLSYSYHW</sequence>
<dbReference type="Pfam" id="PF03797">
    <property type="entry name" value="Autotransporter"/>
    <property type="match status" value="1"/>
</dbReference>
<dbReference type="AlphaFoldDB" id="A0A379FZK6"/>
<dbReference type="EMBL" id="UGUA01000002">
    <property type="protein sequence ID" value="SUC34091.1"/>
    <property type="molecule type" value="Genomic_DNA"/>
</dbReference>
<organism evidence="3 4">
    <name type="scientific">Providencia rustigianii</name>
    <dbReference type="NCBI Taxonomy" id="158850"/>
    <lineage>
        <taxon>Bacteria</taxon>
        <taxon>Pseudomonadati</taxon>
        <taxon>Pseudomonadota</taxon>
        <taxon>Gammaproteobacteria</taxon>
        <taxon>Enterobacterales</taxon>
        <taxon>Morganellaceae</taxon>
        <taxon>Providencia</taxon>
    </lineage>
</organism>
<dbReference type="SMART" id="SM00869">
    <property type="entry name" value="Autotransporter"/>
    <property type="match status" value="1"/>
</dbReference>
<feature type="signal peptide" evidence="1">
    <location>
        <begin position="1"/>
        <end position="23"/>
    </location>
</feature>
<dbReference type="RefSeq" id="WP_244915240.1">
    <property type="nucleotide sequence ID" value="NZ_UGUA01000002.1"/>
</dbReference>
<dbReference type="InterPro" id="IPR014262">
    <property type="entry name" value="HAF_rpt"/>
</dbReference>
<dbReference type="SUPFAM" id="SSF103515">
    <property type="entry name" value="Autotransporter"/>
    <property type="match status" value="1"/>
</dbReference>
<dbReference type="PROSITE" id="PS51208">
    <property type="entry name" value="AUTOTRANSPORTER"/>
    <property type="match status" value="1"/>
</dbReference>
<dbReference type="SUPFAM" id="SSF82171">
    <property type="entry name" value="DPP6 N-terminal domain-like"/>
    <property type="match status" value="1"/>
</dbReference>
<feature type="domain" description="Autotransporter" evidence="2">
    <location>
        <begin position="383"/>
        <end position="679"/>
    </location>
</feature>